<dbReference type="Proteomes" id="UP000548476">
    <property type="component" value="Unassembled WGS sequence"/>
</dbReference>
<keyword evidence="1" id="KW-0808">Transferase</keyword>
<dbReference type="InterPro" id="IPR000182">
    <property type="entry name" value="GNAT_dom"/>
</dbReference>
<evidence type="ECO:0000259" key="2">
    <source>
        <dbReference type="PROSITE" id="PS51186"/>
    </source>
</evidence>
<accession>A0A841G387</accession>
<dbReference type="EMBL" id="JACHGT010000020">
    <property type="protein sequence ID" value="MBB6039179.1"/>
    <property type="molecule type" value="Genomic_DNA"/>
</dbReference>
<dbReference type="RefSeq" id="WP_184792271.1">
    <property type="nucleotide sequence ID" value="NZ_BONT01000051.1"/>
</dbReference>
<dbReference type="SUPFAM" id="SSF55729">
    <property type="entry name" value="Acyl-CoA N-acyltransferases (Nat)"/>
    <property type="match status" value="1"/>
</dbReference>
<dbReference type="InterPro" id="IPR016181">
    <property type="entry name" value="Acyl_CoA_acyltransferase"/>
</dbReference>
<dbReference type="GO" id="GO:0005840">
    <property type="term" value="C:ribosome"/>
    <property type="evidence" value="ECO:0007669"/>
    <property type="project" value="UniProtKB-KW"/>
</dbReference>
<gene>
    <name evidence="3" type="ORF">HNR73_007070</name>
</gene>
<dbReference type="CDD" id="cd04301">
    <property type="entry name" value="NAT_SF"/>
    <property type="match status" value="1"/>
</dbReference>
<keyword evidence="4" id="KW-1185">Reference proteome</keyword>
<protein>
    <submittedName>
        <fullName evidence="3">Ribosomal protein S18 acetylase RimI-like enzyme</fullName>
    </submittedName>
</protein>
<evidence type="ECO:0000313" key="4">
    <source>
        <dbReference type="Proteomes" id="UP000548476"/>
    </source>
</evidence>
<feature type="domain" description="N-acetyltransferase" evidence="2">
    <location>
        <begin position="4"/>
        <end position="155"/>
    </location>
</feature>
<evidence type="ECO:0000313" key="3">
    <source>
        <dbReference type="EMBL" id="MBB6039179.1"/>
    </source>
</evidence>
<reference evidence="3 4" key="1">
    <citation type="submission" date="2020-08" db="EMBL/GenBank/DDBJ databases">
        <title>Genomic Encyclopedia of Type Strains, Phase IV (KMG-IV): sequencing the most valuable type-strain genomes for metagenomic binning, comparative biology and taxonomic classification.</title>
        <authorList>
            <person name="Goeker M."/>
        </authorList>
    </citation>
    <scope>NUCLEOTIDE SEQUENCE [LARGE SCALE GENOMIC DNA]</scope>
    <source>
        <strain evidence="3 4">YIM 65646</strain>
    </source>
</reference>
<keyword evidence="3" id="KW-0687">Ribonucleoprotein</keyword>
<keyword evidence="3" id="KW-0689">Ribosomal protein</keyword>
<evidence type="ECO:0000256" key="1">
    <source>
        <dbReference type="ARBA" id="ARBA00022679"/>
    </source>
</evidence>
<organism evidence="3 4">
    <name type="scientific">Phytomonospora endophytica</name>
    <dbReference type="NCBI Taxonomy" id="714109"/>
    <lineage>
        <taxon>Bacteria</taxon>
        <taxon>Bacillati</taxon>
        <taxon>Actinomycetota</taxon>
        <taxon>Actinomycetes</taxon>
        <taxon>Micromonosporales</taxon>
        <taxon>Micromonosporaceae</taxon>
        <taxon>Phytomonospora</taxon>
    </lineage>
</organism>
<dbReference type="Gene3D" id="3.40.630.30">
    <property type="match status" value="1"/>
</dbReference>
<dbReference type="GO" id="GO:0008080">
    <property type="term" value="F:N-acetyltransferase activity"/>
    <property type="evidence" value="ECO:0007669"/>
    <property type="project" value="InterPro"/>
</dbReference>
<dbReference type="AlphaFoldDB" id="A0A841G387"/>
<dbReference type="Pfam" id="PF13673">
    <property type="entry name" value="Acetyltransf_10"/>
    <property type="match status" value="1"/>
</dbReference>
<dbReference type="PANTHER" id="PTHR13947">
    <property type="entry name" value="GNAT FAMILY N-ACETYLTRANSFERASE"/>
    <property type="match status" value="1"/>
</dbReference>
<comment type="caution">
    <text evidence="3">The sequence shown here is derived from an EMBL/GenBank/DDBJ whole genome shotgun (WGS) entry which is preliminary data.</text>
</comment>
<sequence>MSEAKIVRAGPDDAGELLTLQYAAFLSEARVYERLDLPPLKQTFDELRSELGDHPTWKAVVGTRIVGSIRVHREEDVLHVGRIMVAPDQQGRGIGSRLLAAVEDDVPAGVERLSLFTGFLSTGNLRLYERVGYREVGRRPGPTGVMLVYLEKTLATPG</sequence>
<dbReference type="InterPro" id="IPR050769">
    <property type="entry name" value="NAT_camello-type"/>
</dbReference>
<dbReference type="PANTHER" id="PTHR13947:SF37">
    <property type="entry name" value="LD18367P"/>
    <property type="match status" value="1"/>
</dbReference>
<proteinExistence type="predicted"/>
<dbReference type="PROSITE" id="PS51186">
    <property type="entry name" value="GNAT"/>
    <property type="match status" value="1"/>
</dbReference>
<name>A0A841G387_9ACTN</name>